<dbReference type="OrthoDB" id="9800207at2"/>
<organism evidence="2 3">
    <name type="scientific">Marinicella litoralis</name>
    <dbReference type="NCBI Taxonomy" id="644220"/>
    <lineage>
        <taxon>Bacteria</taxon>
        <taxon>Pseudomonadati</taxon>
        <taxon>Pseudomonadota</taxon>
        <taxon>Gammaproteobacteria</taxon>
        <taxon>Lysobacterales</taxon>
        <taxon>Marinicellaceae</taxon>
        <taxon>Marinicella</taxon>
    </lineage>
</organism>
<gene>
    <name evidence="2" type="ORF">C8D91_1873</name>
</gene>
<comment type="caution">
    <text evidence="2">The sequence shown here is derived from an EMBL/GenBank/DDBJ whole genome shotgun (WGS) entry which is preliminary data.</text>
</comment>
<keyword evidence="1" id="KW-0472">Membrane</keyword>
<name>A0A4R6XN18_9GAMM</name>
<dbReference type="Proteomes" id="UP000295724">
    <property type="component" value="Unassembled WGS sequence"/>
</dbReference>
<feature type="transmembrane region" description="Helical" evidence="1">
    <location>
        <begin position="248"/>
        <end position="267"/>
    </location>
</feature>
<keyword evidence="3" id="KW-1185">Reference proteome</keyword>
<feature type="transmembrane region" description="Helical" evidence="1">
    <location>
        <begin position="173"/>
        <end position="199"/>
    </location>
</feature>
<sequence>MNKNNLFQTLYLLIVVSFCTYLAYESWGQSLAYEHRIGELSEKLSMSDNFKSKSKQVLETITFGWYPGHTEELDALSELKTKAESHDKLAYKYTKLFIATLVLMFLIHGFLKSKISLMALLLVTIVALITGWFAPILAIIAYQEIPVLGQTVFQFESKSIVSALQKLYDSGQMAIAIVIFVFTILTPILKSLMMSVVLFSQNLHFSQKSVKVLKAIGKWSMLDVFVIAILVTYFTTKSGGATDATLQIGVYYFVAYVISSMLLTYLINIKREP</sequence>
<evidence type="ECO:0000313" key="2">
    <source>
        <dbReference type="EMBL" id="TDR19324.1"/>
    </source>
</evidence>
<feature type="transmembrane region" description="Helical" evidence="1">
    <location>
        <begin position="7"/>
        <end position="24"/>
    </location>
</feature>
<keyword evidence="1" id="KW-0812">Transmembrane</keyword>
<dbReference type="InterPro" id="IPR007498">
    <property type="entry name" value="PqiA-like"/>
</dbReference>
<evidence type="ECO:0000256" key="1">
    <source>
        <dbReference type="SAM" id="Phobius"/>
    </source>
</evidence>
<accession>A0A4R6XN18</accession>
<feature type="transmembrane region" description="Helical" evidence="1">
    <location>
        <begin position="93"/>
        <end position="111"/>
    </location>
</feature>
<dbReference type="Pfam" id="PF04403">
    <property type="entry name" value="PqiA"/>
    <property type="match status" value="1"/>
</dbReference>
<feature type="transmembrane region" description="Helical" evidence="1">
    <location>
        <begin position="219"/>
        <end position="236"/>
    </location>
</feature>
<protein>
    <submittedName>
        <fullName evidence="2">Paraquat-inducible protein A</fullName>
    </submittedName>
</protein>
<dbReference type="AlphaFoldDB" id="A0A4R6XN18"/>
<dbReference type="RefSeq" id="WP_099020222.1">
    <property type="nucleotide sequence ID" value="NZ_NIHB01000007.1"/>
</dbReference>
<evidence type="ECO:0000313" key="3">
    <source>
        <dbReference type="Proteomes" id="UP000295724"/>
    </source>
</evidence>
<reference evidence="2 3" key="1">
    <citation type="submission" date="2019-03" db="EMBL/GenBank/DDBJ databases">
        <title>Genomic Encyclopedia of Type Strains, Phase IV (KMG-IV): sequencing the most valuable type-strain genomes for metagenomic binning, comparative biology and taxonomic classification.</title>
        <authorList>
            <person name="Goeker M."/>
        </authorList>
    </citation>
    <scope>NUCLEOTIDE SEQUENCE [LARGE SCALE GENOMIC DNA]</scope>
    <source>
        <strain evidence="2 3">DSM 25488</strain>
    </source>
</reference>
<proteinExistence type="predicted"/>
<dbReference type="EMBL" id="SNZB01000004">
    <property type="protein sequence ID" value="TDR19324.1"/>
    <property type="molecule type" value="Genomic_DNA"/>
</dbReference>
<feature type="transmembrane region" description="Helical" evidence="1">
    <location>
        <begin position="118"/>
        <end position="142"/>
    </location>
</feature>
<keyword evidence="1" id="KW-1133">Transmembrane helix</keyword>